<feature type="signal peptide" evidence="3">
    <location>
        <begin position="1"/>
        <end position="15"/>
    </location>
</feature>
<dbReference type="GO" id="GO:0016491">
    <property type="term" value="F:oxidoreductase activity"/>
    <property type="evidence" value="ECO:0007669"/>
    <property type="project" value="InterPro"/>
</dbReference>
<dbReference type="PROSITE" id="PS00498">
    <property type="entry name" value="TYROSINASE_2"/>
    <property type="match status" value="1"/>
</dbReference>
<keyword evidence="2" id="KW-0186">Copper</keyword>
<dbReference type="PANTHER" id="PTHR11474:SF126">
    <property type="entry name" value="TYROSINASE-LIKE PROTEIN TYR-1-RELATED"/>
    <property type="match status" value="1"/>
</dbReference>
<evidence type="ECO:0000313" key="6">
    <source>
        <dbReference type="Proteomes" id="UP000320333"/>
    </source>
</evidence>
<dbReference type="OrthoDB" id="6132182at2759"/>
<organism evidence="5 6">
    <name type="scientific">Chytriomyces confervae</name>
    <dbReference type="NCBI Taxonomy" id="246404"/>
    <lineage>
        <taxon>Eukaryota</taxon>
        <taxon>Fungi</taxon>
        <taxon>Fungi incertae sedis</taxon>
        <taxon>Chytridiomycota</taxon>
        <taxon>Chytridiomycota incertae sedis</taxon>
        <taxon>Chytridiomycetes</taxon>
        <taxon>Chytridiales</taxon>
        <taxon>Chytriomycetaceae</taxon>
        <taxon>Chytriomyces</taxon>
    </lineage>
</organism>
<proteinExistence type="predicted"/>
<dbReference type="Pfam" id="PF00264">
    <property type="entry name" value="Tyrosinase"/>
    <property type="match status" value="2"/>
</dbReference>
<evidence type="ECO:0000256" key="1">
    <source>
        <dbReference type="ARBA" id="ARBA00022723"/>
    </source>
</evidence>
<dbReference type="InterPro" id="IPR050316">
    <property type="entry name" value="Tyrosinase/Hemocyanin"/>
</dbReference>
<evidence type="ECO:0000313" key="5">
    <source>
        <dbReference type="EMBL" id="TPX77153.1"/>
    </source>
</evidence>
<feature type="domain" description="Tyrosinase copper-binding" evidence="4">
    <location>
        <begin position="257"/>
        <end position="268"/>
    </location>
</feature>
<dbReference type="Proteomes" id="UP000320333">
    <property type="component" value="Unassembled WGS sequence"/>
</dbReference>
<dbReference type="Gene3D" id="1.10.1280.10">
    <property type="entry name" value="Di-copper center containing domain from catechol oxidase"/>
    <property type="match status" value="1"/>
</dbReference>
<accession>A0A507FLL5</accession>
<dbReference type="PANTHER" id="PTHR11474">
    <property type="entry name" value="TYROSINASE FAMILY MEMBER"/>
    <property type="match status" value="1"/>
</dbReference>
<evidence type="ECO:0000256" key="3">
    <source>
        <dbReference type="SAM" id="SignalP"/>
    </source>
</evidence>
<protein>
    <recommendedName>
        <fullName evidence="4">Tyrosinase copper-binding domain-containing protein</fullName>
    </recommendedName>
</protein>
<dbReference type="EMBL" id="QEAP01000027">
    <property type="protein sequence ID" value="TPX77153.1"/>
    <property type="molecule type" value="Genomic_DNA"/>
</dbReference>
<feature type="chain" id="PRO_5021352480" description="Tyrosinase copper-binding domain-containing protein" evidence="3">
    <location>
        <begin position="16"/>
        <end position="342"/>
    </location>
</feature>
<keyword evidence="1" id="KW-0479">Metal-binding</keyword>
<dbReference type="PRINTS" id="PR00092">
    <property type="entry name" value="TYROSINASE"/>
</dbReference>
<sequence>MAPISLLLLAAAAISAPLIRRSGPAPELYYKNSNGAGAGANNRAAFPQPARHFSSNNGAFNYAGQQQTVYGACSAPAVRREWRSLSQDAQRSYLDAVVCLMRTPSLLTNLSSVSRSVFEDFSYTHFTVVSQVHGTAQFLPWHRTLILLFEFALQDFCDYKGTLPYWDWTKDASAMHKSPVLSDSAFGGNGNGGTPSCVQNGRFSSATVLMGHSSPQCLTRRFDDANGMQAAQYTGDVVRALVQNGGDFANPPAAGNDPLFFIHHAMIDKIWNDWQDENPQLANAYSGNMDSMNPNGNEAKLTDFLVDLPPGGPTNGFTLIPAIQVQETIWSDGGGWFCYIYE</sequence>
<dbReference type="STRING" id="246404.A0A507FLL5"/>
<dbReference type="GO" id="GO:0046872">
    <property type="term" value="F:metal ion binding"/>
    <property type="evidence" value="ECO:0007669"/>
    <property type="project" value="UniProtKB-KW"/>
</dbReference>
<dbReference type="InterPro" id="IPR008922">
    <property type="entry name" value="Di-copper_centre_dom_sf"/>
</dbReference>
<dbReference type="SUPFAM" id="SSF48056">
    <property type="entry name" value="Di-copper centre-containing domain"/>
    <property type="match status" value="1"/>
</dbReference>
<reference evidence="5 6" key="1">
    <citation type="journal article" date="2019" name="Sci. Rep.">
        <title>Comparative genomics of chytrid fungi reveal insights into the obligate biotrophic and pathogenic lifestyle of Synchytrium endobioticum.</title>
        <authorList>
            <person name="van de Vossenberg B.T.L.H."/>
            <person name="Warris S."/>
            <person name="Nguyen H.D.T."/>
            <person name="van Gent-Pelzer M.P.E."/>
            <person name="Joly D.L."/>
            <person name="van de Geest H.C."/>
            <person name="Bonants P.J.M."/>
            <person name="Smith D.S."/>
            <person name="Levesque C.A."/>
            <person name="van der Lee T.A.J."/>
        </authorList>
    </citation>
    <scope>NUCLEOTIDE SEQUENCE [LARGE SCALE GENOMIC DNA]</scope>
    <source>
        <strain evidence="5 6">CBS 675.73</strain>
    </source>
</reference>
<name>A0A507FLL5_9FUNG</name>
<keyword evidence="6" id="KW-1185">Reference proteome</keyword>
<evidence type="ECO:0000256" key="2">
    <source>
        <dbReference type="ARBA" id="ARBA00023008"/>
    </source>
</evidence>
<evidence type="ECO:0000259" key="4">
    <source>
        <dbReference type="PROSITE" id="PS00498"/>
    </source>
</evidence>
<comment type="caution">
    <text evidence="5">The sequence shown here is derived from an EMBL/GenBank/DDBJ whole genome shotgun (WGS) entry which is preliminary data.</text>
</comment>
<gene>
    <name evidence="5" type="ORF">CcCBS67573_g01577</name>
</gene>
<dbReference type="AlphaFoldDB" id="A0A507FLL5"/>
<keyword evidence="3" id="KW-0732">Signal</keyword>
<dbReference type="InterPro" id="IPR002227">
    <property type="entry name" value="Tyrosinase_Cu-bd"/>
</dbReference>